<dbReference type="HOGENOM" id="CLU_1106582_0_0_11"/>
<proteinExistence type="predicted"/>
<evidence type="ECO:0000256" key="1">
    <source>
        <dbReference type="SAM" id="Coils"/>
    </source>
</evidence>
<dbReference type="Proteomes" id="UP000000844">
    <property type="component" value="Chromosome"/>
</dbReference>
<evidence type="ECO:0000256" key="2">
    <source>
        <dbReference type="SAM" id="MobiDB-lite"/>
    </source>
</evidence>
<evidence type="ECO:0000313" key="3">
    <source>
        <dbReference type="EMBL" id="ADD41197.1"/>
    </source>
</evidence>
<sequence>MNSAGIVAGGCYPDDPLGTKFPQPVDVEVDCGVWDLRASPELLTRAARSWREHGDSTSGAAEEIHRSCRELLDSEHLKGELAERFDTFQSELIAKLDQYEGVAERVAEQLDDASARLRTHQETLDGLRADILAKVPGHETNRGDSPPGPRPPVMSSGPVAPQVTGCVAPPPTHIVFQASSFEDLRAIEDAKAEAKQVRAEVDRVNDEVHKKLDEIARDLGMMGRDLVPQYGCGTAEVNNRDRRLPGGFTAG</sequence>
<dbReference type="RefSeq" id="WP_013016768.1">
    <property type="nucleotide sequence ID" value="NC_013947.1"/>
</dbReference>
<keyword evidence="1" id="KW-0175">Coiled coil</keyword>
<reference evidence="3 4" key="1">
    <citation type="journal article" date="2009" name="Stand. Genomic Sci.">
        <title>Complete genome sequence of Stackebrandtia nassauensis type strain (LLR-40K-21).</title>
        <authorList>
            <person name="Munk C."/>
            <person name="Lapidus A."/>
            <person name="Copeland A."/>
            <person name="Jando M."/>
            <person name="Mayilraj S."/>
            <person name="Glavina Del Rio T."/>
            <person name="Nolan M."/>
            <person name="Chen F."/>
            <person name="Lucas S."/>
            <person name="Tice H."/>
            <person name="Cheng J.F."/>
            <person name="Han C."/>
            <person name="Detter J.C."/>
            <person name="Bruce D."/>
            <person name="Goodwin L."/>
            <person name="Chain P."/>
            <person name="Pitluck S."/>
            <person name="Goker M."/>
            <person name="Ovchinikova G."/>
            <person name="Pati A."/>
            <person name="Ivanova N."/>
            <person name="Mavromatis K."/>
            <person name="Chen A."/>
            <person name="Palaniappan K."/>
            <person name="Land M."/>
            <person name="Hauser L."/>
            <person name="Chang Y.J."/>
            <person name="Jeffries C.D."/>
            <person name="Bristow J."/>
            <person name="Eisen J.A."/>
            <person name="Markowitz V."/>
            <person name="Hugenholtz P."/>
            <person name="Kyrpides N.C."/>
            <person name="Klenk H.P."/>
        </authorList>
    </citation>
    <scope>NUCLEOTIDE SEQUENCE [LARGE SCALE GENOMIC DNA]</scope>
    <source>
        <strain evidence="4">DSM 44728 / CIP 108903 / NRRL B-16338 / NBRC 102104 / LLR-40K-21</strain>
    </source>
</reference>
<accession>D3PVE4</accession>
<name>D3PVE4_STANL</name>
<feature type="region of interest" description="Disordered" evidence="2">
    <location>
        <begin position="137"/>
        <end position="159"/>
    </location>
</feature>
<dbReference type="EMBL" id="CP001778">
    <property type="protein sequence ID" value="ADD41197.1"/>
    <property type="molecule type" value="Genomic_DNA"/>
</dbReference>
<feature type="coiled-coil region" evidence="1">
    <location>
        <begin position="187"/>
        <end position="214"/>
    </location>
</feature>
<feature type="coiled-coil region" evidence="1">
    <location>
        <begin position="96"/>
        <end position="130"/>
    </location>
</feature>
<dbReference type="AlphaFoldDB" id="D3PVE4"/>
<protein>
    <submittedName>
        <fullName evidence="3">Uncharacterized protein</fullName>
    </submittedName>
</protein>
<gene>
    <name evidence="3" type="ordered locus">Snas_1493</name>
</gene>
<dbReference type="STRING" id="446470.Snas_1493"/>
<evidence type="ECO:0000313" key="4">
    <source>
        <dbReference type="Proteomes" id="UP000000844"/>
    </source>
</evidence>
<organism evidence="3 4">
    <name type="scientific">Stackebrandtia nassauensis (strain DSM 44728 / CIP 108903 / NRRL B-16338 / NBRC 102104 / LLR-40K-21)</name>
    <dbReference type="NCBI Taxonomy" id="446470"/>
    <lineage>
        <taxon>Bacteria</taxon>
        <taxon>Bacillati</taxon>
        <taxon>Actinomycetota</taxon>
        <taxon>Actinomycetes</taxon>
        <taxon>Glycomycetales</taxon>
        <taxon>Glycomycetaceae</taxon>
        <taxon>Stackebrandtia</taxon>
    </lineage>
</organism>
<dbReference type="KEGG" id="sna:Snas_1493"/>
<dbReference type="eggNOG" id="COG2931">
    <property type="taxonomic scope" value="Bacteria"/>
</dbReference>
<keyword evidence="4" id="KW-1185">Reference proteome</keyword>